<sequence>MILTLIVLSLVEELNYQLLRRYPSRFLGLQCRHDLLICNQKYSSIVQTIQLDVASCWPRFRFWTKLRRYPEFEGINTVAFPSFAMRASKKAREGRSYLLQCNGQKLVYERIRNVSPGHLAFQCSSRRALKDSFCFRVTFGCVLKSSVVFNAAD</sequence>
<evidence type="ECO:0000313" key="2">
    <source>
        <dbReference type="Proteomes" id="UP001230504"/>
    </source>
</evidence>
<keyword evidence="2" id="KW-1185">Reference proteome</keyword>
<dbReference type="Proteomes" id="UP001230504">
    <property type="component" value="Unassembled WGS sequence"/>
</dbReference>
<protein>
    <submittedName>
        <fullName evidence="1">Uncharacterized protein</fullName>
    </submittedName>
</protein>
<evidence type="ECO:0000313" key="1">
    <source>
        <dbReference type="EMBL" id="KAK1596722.1"/>
    </source>
</evidence>
<comment type="caution">
    <text evidence="1">The sequence shown here is derived from an EMBL/GenBank/DDBJ whole genome shotgun (WGS) entry which is preliminary data.</text>
</comment>
<dbReference type="GeneID" id="85439336"/>
<name>A0AAD8Q6K0_9PEZI</name>
<dbReference type="RefSeq" id="XP_060417575.1">
    <property type="nucleotide sequence ID" value="XM_060555096.1"/>
</dbReference>
<dbReference type="EMBL" id="JAHLJV010000011">
    <property type="protein sequence ID" value="KAK1596722.1"/>
    <property type="molecule type" value="Genomic_DNA"/>
</dbReference>
<dbReference type="AlphaFoldDB" id="A0AAD8Q6K0"/>
<accession>A0AAD8Q6K0</accession>
<proteinExistence type="predicted"/>
<reference evidence="1" key="1">
    <citation type="submission" date="2021-06" db="EMBL/GenBank/DDBJ databases">
        <title>Comparative genomics, transcriptomics and evolutionary studies reveal genomic signatures of adaptation to plant cell wall in hemibiotrophic fungi.</title>
        <authorList>
            <consortium name="DOE Joint Genome Institute"/>
            <person name="Baroncelli R."/>
            <person name="Diaz J.F."/>
            <person name="Benocci T."/>
            <person name="Peng M."/>
            <person name="Battaglia E."/>
            <person name="Haridas S."/>
            <person name="Andreopoulos W."/>
            <person name="Labutti K."/>
            <person name="Pangilinan J."/>
            <person name="Floch G.L."/>
            <person name="Makela M.R."/>
            <person name="Henrissat B."/>
            <person name="Grigoriev I.V."/>
            <person name="Crouch J.A."/>
            <person name="De Vries R.P."/>
            <person name="Sukno S.A."/>
            <person name="Thon M.R."/>
        </authorList>
    </citation>
    <scope>NUCLEOTIDE SEQUENCE</scope>
    <source>
        <strain evidence="1">CBS 125086</strain>
    </source>
</reference>
<organism evidence="1 2">
    <name type="scientific">Colletotrichum navitas</name>
    <dbReference type="NCBI Taxonomy" id="681940"/>
    <lineage>
        <taxon>Eukaryota</taxon>
        <taxon>Fungi</taxon>
        <taxon>Dikarya</taxon>
        <taxon>Ascomycota</taxon>
        <taxon>Pezizomycotina</taxon>
        <taxon>Sordariomycetes</taxon>
        <taxon>Hypocreomycetidae</taxon>
        <taxon>Glomerellales</taxon>
        <taxon>Glomerellaceae</taxon>
        <taxon>Colletotrichum</taxon>
        <taxon>Colletotrichum graminicola species complex</taxon>
    </lineage>
</organism>
<gene>
    <name evidence="1" type="ORF">LY79DRAFT_51907</name>
</gene>